<evidence type="ECO:0000256" key="1">
    <source>
        <dbReference type="SAM" id="MobiDB-lite"/>
    </source>
</evidence>
<gene>
    <name evidence="2" type="ORF">NQ314_009950</name>
</gene>
<feature type="compositionally biased region" description="Polar residues" evidence="1">
    <location>
        <begin position="317"/>
        <end position="331"/>
    </location>
</feature>
<protein>
    <submittedName>
        <fullName evidence="2">Uncharacterized protein</fullName>
    </submittedName>
</protein>
<proteinExistence type="predicted"/>
<feature type="compositionally biased region" description="Basic and acidic residues" evidence="1">
    <location>
        <begin position="1"/>
        <end position="14"/>
    </location>
</feature>
<feature type="compositionally biased region" description="Basic and acidic residues" evidence="1">
    <location>
        <begin position="246"/>
        <end position="262"/>
    </location>
</feature>
<feature type="compositionally biased region" description="Basic residues" evidence="1">
    <location>
        <begin position="263"/>
        <end position="275"/>
    </location>
</feature>
<comment type="caution">
    <text evidence="2">The sequence shown here is derived from an EMBL/GenBank/DDBJ whole genome shotgun (WGS) entry which is preliminary data.</text>
</comment>
<evidence type="ECO:0000313" key="2">
    <source>
        <dbReference type="EMBL" id="KAJ8942782.1"/>
    </source>
</evidence>
<feature type="region of interest" description="Disordered" evidence="1">
    <location>
        <begin position="1"/>
        <end position="331"/>
    </location>
</feature>
<dbReference type="EMBL" id="JANEYF010002738">
    <property type="protein sequence ID" value="KAJ8942782.1"/>
    <property type="molecule type" value="Genomic_DNA"/>
</dbReference>
<keyword evidence="3" id="KW-1185">Reference proteome</keyword>
<feature type="compositionally biased region" description="Basic and acidic residues" evidence="1">
    <location>
        <begin position="190"/>
        <end position="205"/>
    </location>
</feature>
<name>A0AAV8XUI4_9CUCU</name>
<evidence type="ECO:0000313" key="3">
    <source>
        <dbReference type="Proteomes" id="UP001162156"/>
    </source>
</evidence>
<feature type="compositionally biased region" description="Basic residues" evidence="1">
    <location>
        <begin position="144"/>
        <end position="157"/>
    </location>
</feature>
<dbReference type="AlphaFoldDB" id="A0AAV8XUI4"/>
<feature type="compositionally biased region" description="Basic and acidic residues" evidence="1">
    <location>
        <begin position="220"/>
        <end position="231"/>
    </location>
</feature>
<feature type="compositionally biased region" description="Basic and acidic residues" evidence="1">
    <location>
        <begin position="78"/>
        <end position="90"/>
    </location>
</feature>
<feature type="compositionally biased region" description="Low complexity" evidence="1">
    <location>
        <begin position="107"/>
        <end position="121"/>
    </location>
</feature>
<accession>A0AAV8XUI4</accession>
<organism evidence="2 3">
    <name type="scientific">Rhamnusium bicolor</name>
    <dbReference type="NCBI Taxonomy" id="1586634"/>
    <lineage>
        <taxon>Eukaryota</taxon>
        <taxon>Metazoa</taxon>
        <taxon>Ecdysozoa</taxon>
        <taxon>Arthropoda</taxon>
        <taxon>Hexapoda</taxon>
        <taxon>Insecta</taxon>
        <taxon>Pterygota</taxon>
        <taxon>Neoptera</taxon>
        <taxon>Endopterygota</taxon>
        <taxon>Coleoptera</taxon>
        <taxon>Polyphaga</taxon>
        <taxon>Cucujiformia</taxon>
        <taxon>Chrysomeloidea</taxon>
        <taxon>Cerambycidae</taxon>
        <taxon>Lepturinae</taxon>
        <taxon>Rhagiini</taxon>
        <taxon>Rhamnusium</taxon>
    </lineage>
</organism>
<feature type="compositionally biased region" description="Basic and acidic residues" evidence="1">
    <location>
        <begin position="158"/>
        <end position="173"/>
    </location>
</feature>
<reference evidence="2" key="1">
    <citation type="journal article" date="2023" name="Insect Mol. Biol.">
        <title>Genome sequencing provides insights into the evolution of gene families encoding plant cell wall-degrading enzymes in longhorned beetles.</title>
        <authorList>
            <person name="Shin N.R."/>
            <person name="Okamura Y."/>
            <person name="Kirsch R."/>
            <person name="Pauchet Y."/>
        </authorList>
    </citation>
    <scope>NUCLEOTIDE SEQUENCE</scope>
    <source>
        <strain evidence="2">RBIC_L_NR</strain>
    </source>
</reference>
<sequence>MVSGKIEESKSDHNIEEDEEKEMHQIKEQEKSNDSSKAPSAKSEDDPYEQDILPTVKPKDVQRKQDIPGSHRKSNVNKKRESNKKKDIKEKHIKGQKGAKDEEYSEDYSSPSEDSSSSTPTKKNHKSFRVLDEEETKVLDSTKPKKSKTKRSARKGSRSAENKMKNISREQSRIKQSKIPTPLMKTTFSKSDRHLDKTHKPEKRSQSTLDARIPSLPNIHEGKGQLKEPPRSESNMSAPILNSVYSDHERDSISDMEADPKRLARSRKRVKKRSKTREARSAGSDYESSNLIDSGFEPSPRSTRIPKWKNMSERGVNMTSVTQSIQTNIRR</sequence>
<dbReference type="Proteomes" id="UP001162156">
    <property type="component" value="Unassembled WGS sequence"/>
</dbReference>
<feature type="compositionally biased region" description="Basic and acidic residues" evidence="1">
    <location>
        <begin position="57"/>
        <end position="66"/>
    </location>
</feature>
<feature type="compositionally biased region" description="Basic and acidic residues" evidence="1">
    <location>
        <begin position="21"/>
        <end position="34"/>
    </location>
</feature>